<evidence type="ECO:0000256" key="4">
    <source>
        <dbReference type="ARBA" id="ARBA00022884"/>
    </source>
</evidence>
<dbReference type="PANTHER" id="PTHR15608">
    <property type="entry name" value="SPLICING FACTOR U2AF-ASSOCIATED PROTEIN 2"/>
    <property type="match status" value="1"/>
</dbReference>
<dbReference type="Pfam" id="PF14237">
    <property type="entry name" value="GYF_2"/>
    <property type="match status" value="1"/>
</dbReference>
<dbReference type="RefSeq" id="XP_012334194.1">
    <property type="nucleotide sequence ID" value="XM_012478771.1"/>
</dbReference>
<evidence type="ECO:0000313" key="10">
    <source>
        <dbReference type="Proteomes" id="UP000054561"/>
    </source>
</evidence>
<feature type="compositionally biased region" description="Acidic residues" evidence="7">
    <location>
        <begin position="520"/>
        <end position="531"/>
    </location>
</feature>
<dbReference type="InterPro" id="IPR035979">
    <property type="entry name" value="RBD_domain_sf"/>
</dbReference>
<feature type="domain" description="RRM" evidence="8">
    <location>
        <begin position="235"/>
        <end position="321"/>
    </location>
</feature>
<dbReference type="AlphaFoldDB" id="A0A0D9QQ83"/>
<dbReference type="Proteomes" id="UP000054561">
    <property type="component" value="Unassembled WGS sequence"/>
</dbReference>
<keyword evidence="4 6" id="KW-0694">RNA-binding</keyword>
<evidence type="ECO:0000259" key="8">
    <source>
        <dbReference type="PROSITE" id="PS50102"/>
    </source>
</evidence>
<comment type="similarity">
    <text evidence="1">Belongs to the HTATSF1 family.</text>
</comment>
<dbReference type="Pfam" id="PF00076">
    <property type="entry name" value="RRM_1"/>
    <property type="match status" value="1"/>
</dbReference>
<dbReference type="InterPro" id="IPR025640">
    <property type="entry name" value="GYF_2"/>
</dbReference>
<dbReference type="GO" id="GO:0005684">
    <property type="term" value="C:U2-type spliceosomal complex"/>
    <property type="evidence" value="ECO:0007669"/>
    <property type="project" value="TreeGrafter"/>
</dbReference>
<proteinExistence type="inferred from homology"/>
<evidence type="ECO:0000256" key="2">
    <source>
        <dbReference type="ARBA" id="ARBA00022664"/>
    </source>
</evidence>
<dbReference type="GO" id="GO:0000398">
    <property type="term" value="P:mRNA splicing, via spliceosome"/>
    <property type="evidence" value="ECO:0007669"/>
    <property type="project" value="InterPro"/>
</dbReference>
<sequence length="531" mass="61111">MEEEEAKEAQSIHASQGDDESVDLDHVANVQGEDEPACALNDGETNKDYNPPGVKENEGNDPNEPQNDEWLVYVNNQSYGPYNLDQMKKLWSEKRLNIMSVIFKKGDQNWKYVYNDDILKRCLPFNTPSGDGTTEGFQGGATAKEYSAVMHQDTNRVSNLEANAYKVSGNPSTCPDDSDECDPHHDNYAHPPDGTTGINPLELEKIKKKEKKKKYLERKKKKMEEGLCDKKVKNSCIYITGLPSDITRDEIHNVFKKAGIIKIDAETTEPKIKIYYDENNQVKGDALVTYVYTQSVDIAIKYFDNFYLRQDCMIRVEKAQFNKKKEASKVSKEELLIKKKKIKAAKYEQLRLQKWEDGYTGTKKKIVIFRNVFSYEDAVKHDEGDPFYDFIKDLVEMELKKYVPVHKVYPIPKHPNGIVCVKFKGVEEAEMIISCFKDMELNGKKLEVYFYDGKQDLKAQCLPAQSANKARAEDAPENEEPDKLTEDNQPAFLQHNNLQSFHVSNEKTNKEKEQDWIDNQSEDEEHEIMVE</sequence>
<dbReference type="GO" id="GO:0005686">
    <property type="term" value="C:U2 snRNP"/>
    <property type="evidence" value="ECO:0007669"/>
    <property type="project" value="TreeGrafter"/>
</dbReference>
<evidence type="ECO:0000256" key="6">
    <source>
        <dbReference type="PROSITE-ProRule" id="PRU00176"/>
    </source>
</evidence>
<dbReference type="OrthoDB" id="10258585at2759"/>
<evidence type="ECO:0000256" key="3">
    <source>
        <dbReference type="ARBA" id="ARBA00022737"/>
    </source>
</evidence>
<feature type="region of interest" description="Disordered" evidence="7">
    <location>
        <begin position="1"/>
        <end position="68"/>
    </location>
</feature>
<feature type="compositionally biased region" description="Polar residues" evidence="7">
    <location>
        <begin position="494"/>
        <end position="503"/>
    </location>
</feature>
<dbReference type="CDD" id="cd12281">
    <property type="entry name" value="RRM1_TatSF1_like"/>
    <property type="match status" value="1"/>
</dbReference>
<dbReference type="VEuPathDB" id="PlasmoDB:AK88_01133"/>
<feature type="compositionally biased region" description="Basic and acidic residues" evidence="7">
    <location>
        <begin position="504"/>
        <end position="515"/>
    </location>
</feature>
<name>A0A0D9QQ83_PLAFR</name>
<dbReference type="GO" id="GO:0003723">
    <property type="term" value="F:RNA binding"/>
    <property type="evidence" value="ECO:0007669"/>
    <property type="project" value="UniProtKB-UniRule"/>
</dbReference>
<keyword evidence="10" id="KW-1185">Reference proteome</keyword>
<accession>A0A0D9QQ83</accession>
<gene>
    <name evidence="9" type="ORF">AK88_01133</name>
</gene>
<dbReference type="PROSITE" id="PS50102">
    <property type="entry name" value="RRM"/>
    <property type="match status" value="1"/>
</dbReference>
<dbReference type="InterPro" id="IPR000504">
    <property type="entry name" value="RRM_dom"/>
</dbReference>
<evidence type="ECO:0000313" key="9">
    <source>
        <dbReference type="EMBL" id="KJP89255.1"/>
    </source>
</evidence>
<dbReference type="OMA" id="EVYFYDG"/>
<dbReference type="InterPro" id="IPR034392">
    <property type="entry name" value="TatSF1-like_RRM1"/>
</dbReference>
<organism evidence="9 10">
    <name type="scientific">Plasmodium fragile</name>
    <dbReference type="NCBI Taxonomy" id="5857"/>
    <lineage>
        <taxon>Eukaryota</taxon>
        <taxon>Sar</taxon>
        <taxon>Alveolata</taxon>
        <taxon>Apicomplexa</taxon>
        <taxon>Aconoidasida</taxon>
        <taxon>Haemosporida</taxon>
        <taxon>Plasmodiidae</taxon>
        <taxon>Plasmodium</taxon>
        <taxon>Plasmodium (Plasmodium)</taxon>
    </lineage>
</organism>
<dbReference type="InterPro" id="IPR012677">
    <property type="entry name" value="Nucleotide-bd_a/b_plait_sf"/>
</dbReference>
<keyword evidence="2" id="KW-0507">mRNA processing</keyword>
<dbReference type="PANTHER" id="PTHR15608:SF0">
    <property type="entry name" value="HIV TAT-SPECIFIC FACTOR 1"/>
    <property type="match status" value="1"/>
</dbReference>
<feature type="region of interest" description="Disordered" evidence="7">
    <location>
        <begin position="465"/>
        <end position="531"/>
    </location>
</feature>
<keyword evidence="3" id="KW-0677">Repeat</keyword>
<dbReference type="SUPFAM" id="SSF54928">
    <property type="entry name" value="RNA-binding domain, RBD"/>
    <property type="match status" value="1"/>
</dbReference>
<dbReference type="SMART" id="SM00360">
    <property type="entry name" value="RRM"/>
    <property type="match status" value="2"/>
</dbReference>
<dbReference type="EMBL" id="KQ001653">
    <property type="protein sequence ID" value="KJP89255.1"/>
    <property type="molecule type" value="Genomic_DNA"/>
</dbReference>
<evidence type="ECO:0000256" key="5">
    <source>
        <dbReference type="ARBA" id="ARBA00023187"/>
    </source>
</evidence>
<keyword evidence="5" id="KW-0508">mRNA splicing</keyword>
<evidence type="ECO:0000256" key="1">
    <source>
        <dbReference type="ARBA" id="ARBA00007747"/>
    </source>
</evidence>
<dbReference type="Gene3D" id="3.30.70.330">
    <property type="match status" value="2"/>
</dbReference>
<protein>
    <recommendedName>
        <fullName evidence="8">RRM domain-containing protein</fullName>
    </recommendedName>
</protein>
<evidence type="ECO:0000256" key="7">
    <source>
        <dbReference type="SAM" id="MobiDB-lite"/>
    </source>
</evidence>
<dbReference type="GeneID" id="24266447"/>
<reference evidence="9 10" key="1">
    <citation type="submission" date="2014-03" db="EMBL/GenBank/DDBJ databases">
        <title>The Genome Sequence of Plasmodium fragile nilgiri.</title>
        <authorList>
            <consortium name="The Broad Institute Genomics Platform"/>
            <consortium name="The Broad Institute Genome Sequencing Center for Infectious Disease"/>
            <person name="Neafsey D."/>
            <person name="Duraisingh M."/>
            <person name="Young S.K."/>
            <person name="Zeng Q."/>
            <person name="Gargeya S."/>
            <person name="Abouelleil A."/>
            <person name="Alvarado L."/>
            <person name="Chapman S.B."/>
            <person name="Gainer-Dewar J."/>
            <person name="Goldberg J."/>
            <person name="Griggs A."/>
            <person name="Gujja S."/>
            <person name="Hansen M."/>
            <person name="Howarth C."/>
            <person name="Imamovic A."/>
            <person name="Larimer J."/>
            <person name="Pearson M."/>
            <person name="Poon T.W."/>
            <person name="Priest M."/>
            <person name="Roberts A."/>
            <person name="Saif S."/>
            <person name="Shea T."/>
            <person name="Sykes S."/>
            <person name="Wortman J."/>
            <person name="Nusbaum C."/>
            <person name="Birren B."/>
        </authorList>
    </citation>
    <scope>NUCLEOTIDE SEQUENCE [LARGE SCALE GENOMIC DNA]</scope>
    <source>
        <strain evidence="10">nilgiri</strain>
    </source>
</reference>
<dbReference type="InterPro" id="IPR034393">
    <property type="entry name" value="TatSF1-like"/>
</dbReference>